<dbReference type="Pfam" id="PF01931">
    <property type="entry name" value="NTPase_I-T"/>
    <property type="match status" value="1"/>
</dbReference>
<dbReference type="Proteomes" id="UP000229335">
    <property type="component" value="Unassembled WGS sequence"/>
</dbReference>
<dbReference type="PANTHER" id="PTHR34699:SF2">
    <property type="entry name" value="NON-CANONICAL PURINE NTP PHOSPHATASE_PRRC1 DOMAIN-CONTAINING PROTEIN"/>
    <property type="match status" value="1"/>
</dbReference>
<protein>
    <recommendedName>
        <fullName evidence="9">inosine/xanthosine triphosphatase</fullName>
        <ecNumber evidence="9">3.6.1.73</ecNumber>
    </recommendedName>
</protein>
<comment type="catalytic activity">
    <reaction evidence="10">
        <text>ITP + H2O = IDP + phosphate + H(+)</text>
        <dbReference type="Rhea" id="RHEA:28330"/>
        <dbReference type="ChEBI" id="CHEBI:15377"/>
        <dbReference type="ChEBI" id="CHEBI:15378"/>
        <dbReference type="ChEBI" id="CHEBI:43474"/>
        <dbReference type="ChEBI" id="CHEBI:58280"/>
        <dbReference type="ChEBI" id="CHEBI:61402"/>
        <dbReference type="EC" id="3.6.1.73"/>
    </reaction>
</comment>
<evidence type="ECO:0000256" key="10">
    <source>
        <dbReference type="ARBA" id="ARBA00048174"/>
    </source>
</evidence>
<gene>
    <name evidence="13" type="ORF">COU00_01975</name>
</gene>
<comment type="cofactor">
    <cofactor evidence="2">
        <name>Mg(2+)</name>
        <dbReference type="ChEBI" id="CHEBI:18420"/>
    </cofactor>
</comment>
<evidence type="ECO:0000256" key="2">
    <source>
        <dbReference type="ARBA" id="ARBA00001946"/>
    </source>
</evidence>
<dbReference type="Gene3D" id="3.90.950.10">
    <property type="match status" value="1"/>
</dbReference>
<keyword evidence="7" id="KW-0546">Nucleotide metabolism</keyword>
<evidence type="ECO:0000256" key="9">
    <source>
        <dbReference type="ARBA" id="ARBA00038901"/>
    </source>
</evidence>
<evidence type="ECO:0000256" key="8">
    <source>
        <dbReference type="ARBA" id="ARBA00023211"/>
    </source>
</evidence>
<evidence type="ECO:0000313" key="14">
    <source>
        <dbReference type="Proteomes" id="UP000229335"/>
    </source>
</evidence>
<dbReference type="GO" id="GO:0006772">
    <property type="term" value="P:thiamine metabolic process"/>
    <property type="evidence" value="ECO:0007669"/>
    <property type="project" value="TreeGrafter"/>
</dbReference>
<evidence type="ECO:0000256" key="11">
    <source>
        <dbReference type="ARBA" id="ARBA00048781"/>
    </source>
</evidence>
<dbReference type="GO" id="GO:0103023">
    <property type="term" value="F:ITPase activity"/>
    <property type="evidence" value="ECO:0007669"/>
    <property type="project" value="UniProtKB-EC"/>
</dbReference>
<sequence>MKIIVGSTNPVKIDAVREIIKEYDFLAGAEVSGVKVASEISEQPLSLEEIIQGAINRAKKAWQDCEYSVGIESGLMSVPKTKTGYMDITACVIYDGQETSVGLSSVFEQPLELTKIVLKAQGKIDISHAAKAMGLVQLDNIGYEGGMMGLLTKGRVNRKDYTKEAIRTALIQLENKELY</sequence>
<dbReference type="EC" id="3.6.1.73" evidence="9"/>
<evidence type="ECO:0000259" key="12">
    <source>
        <dbReference type="Pfam" id="PF01931"/>
    </source>
</evidence>
<dbReference type="InterPro" id="IPR002786">
    <property type="entry name" value="Non_canon_purine_NTPase"/>
</dbReference>
<keyword evidence="8" id="KW-0464">Manganese</keyword>
<evidence type="ECO:0000256" key="3">
    <source>
        <dbReference type="ARBA" id="ARBA00022723"/>
    </source>
</evidence>
<feature type="domain" description="Non-canonical purine NTP phosphatase/PRRC1" evidence="12">
    <location>
        <begin position="6"/>
        <end position="172"/>
    </location>
</feature>
<evidence type="ECO:0000256" key="1">
    <source>
        <dbReference type="ARBA" id="ARBA00001936"/>
    </source>
</evidence>
<dbReference type="PANTHER" id="PTHR34699">
    <property type="match status" value="1"/>
</dbReference>
<dbReference type="AlphaFoldDB" id="A0A2M6WME2"/>
<keyword evidence="4" id="KW-0547">Nucleotide-binding</keyword>
<keyword evidence="5" id="KW-0378">Hydrolase</keyword>
<evidence type="ECO:0000313" key="13">
    <source>
        <dbReference type="EMBL" id="PIT93904.1"/>
    </source>
</evidence>
<comment type="caution">
    <text evidence="13">The sequence shown here is derived from an EMBL/GenBank/DDBJ whole genome shotgun (WGS) entry which is preliminary data.</text>
</comment>
<keyword evidence="3" id="KW-0479">Metal-binding</keyword>
<dbReference type="NCBIfam" id="TIGR00258">
    <property type="entry name" value="inosine/xanthosine triphosphatase"/>
    <property type="match status" value="1"/>
</dbReference>
<dbReference type="GO" id="GO:0009117">
    <property type="term" value="P:nucleotide metabolic process"/>
    <property type="evidence" value="ECO:0007669"/>
    <property type="project" value="UniProtKB-KW"/>
</dbReference>
<dbReference type="GO" id="GO:0046872">
    <property type="term" value="F:metal ion binding"/>
    <property type="evidence" value="ECO:0007669"/>
    <property type="project" value="UniProtKB-KW"/>
</dbReference>
<evidence type="ECO:0000256" key="7">
    <source>
        <dbReference type="ARBA" id="ARBA00023080"/>
    </source>
</evidence>
<evidence type="ECO:0000256" key="5">
    <source>
        <dbReference type="ARBA" id="ARBA00022801"/>
    </source>
</evidence>
<dbReference type="GO" id="GO:0000166">
    <property type="term" value="F:nucleotide binding"/>
    <property type="evidence" value="ECO:0007669"/>
    <property type="project" value="UniProtKB-KW"/>
</dbReference>
<dbReference type="InterPro" id="IPR029001">
    <property type="entry name" value="ITPase-like_fam"/>
</dbReference>
<reference evidence="14" key="1">
    <citation type="submission" date="2017-09" db="EMBL/GenBank/DDBJ databases">
        <title>Depth-based differentiation of microbial function through sediment-hosted aquifers and enrichment of novel symbionts in the deep terrestrial subsurface.</title>
        <authorList>
            <person name="Probst A.J."/>
            <person name="Ladd B."/>
            <person name="Jarett J.K."/>
            <person name="Geller-Mcgrath D.E."/>
            <person name="Sieber C.M.K."/>
            <person name="Emerson J.B."/>
            <person name="Anantharaman K."/>
            <person name="Thomas B.C."/>
            <person name="Malmstrom R."/>
            <person name="Stieglmeier M."/>
            <person name="Klingl A."/>
            <person name="Woyke T."/>
            <person name="Ryan C.M."/>
            <person name="Banfield J.F."/>
        </authorList>
    </citation>
    <scope>NUCLEOTIDE SEQUENCE [LARGE SCALE GENOMIC DNA]</scope>
</reference>
<proteinExistence type="predicted"/>
<keyword evidence="6" id="KW-0460">Magnesium</keyword>
<organism evidence="13 14">
    <name type="scientific">Candidatus Falkowbacteria bacterium CG10_big_fil_rev_8_21_14_0_10_43_11</name>
    <dbReference type="NCBI Taxonomy" id="1974568"/>
    <lineage>
        <taxon>Bacteria</taxon>
        <taxon>Candidatus Falkowiibacteriota</taxon>
    </lineage>
</organism>
<dbReference type="InterPro" id="IPR050299">
    <property type="entry name" value="YjjX_NTPase"/>
</dbReference>
<comment type="catalytic activity">
    <reaction evidence="11">
        <text>XTP + H2O = XDP + phosphate + H(+)</text>
        <dbReference type="Rhea" id="RHEA:28406"/>
        <dbReference type="ChEBI" id="CHEBI:15377"/>
        <dbReference type="ChEBI" id="CHEBI:15378"/>
        <dbReference type="ChEBI" id="CHEBI:43474"/>
        <dbReference type="ChEBI" id="CHEBI:59884"/>
        <dbReference type="ChEBI" id="CHEBI:61314"/>
        <dbReference type="EC" id="3.6.1.73"/>
    </reaction>
</comment>
<evidence type="ECO:0000256" key="4">
    <source>
        <dbReference type="ARBA" id="ARBA00022741"/>
    </source>
</evidence>
<comment type="cofactor">
    <cofactor evidence="1">
        <name>Mn(2+)</name>
        <dbReference type="ChEBI" id="CHEBI:29035"/>
    </cofactor>
</comment>
<dbReference type="InterPro" id="IPR026533">
    <property type="entry name" value="NTPase/PRRC1"/>
</dbReference>
<evidence type="ECO:0000256" key="6">
    <source>
        <dbReference type="ARBA" id="ARBA00022842"/>
    </source>
</evidence>
<name>A0A2M6WME2_9BACT</name>
<dbReference type="SUPFAM" id="SSF52972">
    <property type="entry name" value="ITPase-like"/>
    <property type="match status" value="1"/>
</dbReference>
<accession>A0A2M6WME2</accession>
<dbReference type="EMBL" id="PFAS01000030">
    <property type="protein sequence ID" value="PIT93904.1"/>
    <property type="molecule type" value="Genomic_DNA"/>
</dbReference>